<evidence type="ECO:0000313" key="3">
    <source>
        <dbReference type="Proteomes" id="UP000070383"/>
    </source>
</evidence>
<name>A0A133KDA7_9FIRM</name>
<dbReference type="InterPro" id="IPR000253">
    <property type="entry name" value="FHA_dom"/>
</dbReference>
<dbReference type="Pfam" id="PF00498">
    <property type="entry name" value="FHA"/>
    <property type="match status" value="1"/>
</dbReference>
<dbReference type="InterPro" id="IPR008984">
    <property type="entry name" value="SMAD_FHA_dom_sf"/>
</dbReference>
<keyword evidence="3" id="KW-1185">Reference proteome</keyword>
<organism evidence="2 3">
    <name type="scientific">Anaerococcus tetradius</name>
    <dbReference type="NCBI Taxonomy" id="33036"/>
    <lineage>
        <taxon>Bacteria</taxon>
        <taxon>Bacillati</taxon>
        <taxon>Bacillota</taxon>
        <taxon>Tissierellia</taxon>
        <taxon>Tissierellales</taxon>
        <taxon>Peptoniphilaceae</taxon>
        <taxon>Anaerococcus</taxon>
    </lineage>
</organism>
<accession>A0A133KDA7</accession>
<evidence type="ECO:0000313" key="2">
    <source>
        <dbReference type="EMBL" id="KWZ77553.1"/>
    </source>
</evidence>
<dbReference type="SUPFAM" id="SSF49879">
    <property type="entry name" value="SMAD/FHA domain"/>
    <property type="match status" value="1"/>
</dbReference>
<feature type="domain" description="FHA" evidence="1">
    <location>
        <begin position="90"/>
        <end position="139"/>
    </location>
</feature>
<evidence type="ECO:0000259" key="1">
    <source>
        <dbReference type="PROSITE" id="PS50006"/>
    </source>
</evidence>
<comment type="caution">
    <text evidence="2">The sequence shown here is derived from an EMBL/GenBank/DDBJ whole genome shotgun (WGS) entry which is preliminary data.</text>
</comment>
<dbReference type="OrthoDB" id="9816434at2"/>
<dbReference type="STRING" id="33036.HMPREF3200_01373"/>
<dbReference type="InterPro" id="IPR050923">
    <property type="entry name" value="Cell_Proc_Reg/RNA_Proc"/>
</dbReference>
<dbReference type="PANTHER" id="PTHR23308">
    <property type="entry name" value="NUCLEAR INHIBITOR OF PROTEIN PHOSPHATASE-1"/>
    <property type="match status" value="1"/>
</dbReference>
<dbReference type="SMART" id="SM00240">
    <property type="entry name" value="FHA"/>
    <property type="match status" value="1"/>
</dbReference>
<reference evidence="3" key="1">
    <citation type="submission" date="2016-01" db="EMBL/GenBank/DDBJ databases">
        <authorList>
            <person name="Mitreva M."/>
            <person name="Pepin K.H."/>
            <person name="Mihindukulasuriya K.A."/>
            <person name="Fulton R."/>
            <person name="Fronick C."/>
            <person name="O'Laughlin M."/>
            <person name="Miner T."/>
            <person name="Herter B."/>
            <person name="Rosa B.A."/>
            <person name="Cordes M."/>
            <person name="Tomlinson C."/>
            <person name="Wollam A."/>
            <person name="Palsikar V.B."/>
            <person name="Mardis E.R."/>
            <person name="Wilson R.K."/>
        </authorList>
    </citation>
    <scope>NUCLEOTIDE SEQUENCE [LARGE SCALE GENOMIC DNA]</scope>
    <source>
        <strain evidence="3">MJR8151</strain>
    </source>
</reference>
<dbReference type="RefSeq" id="WP_004836049.1">
    <property type="nucleotide sequence ID" value="NZ_CAMPNK010000012.1"/>
</dbReference>
<dbReference type="EMBL" id="LRPM01000048">
    <property type="protein sequence ID" value="KWZ77553.1"/>
    <property type="molecule type" value="Genomic_DNA"/>
</dbReference>
<protein>
    <submittedName>
        <fullName evidence="2">FHA domain protein</fullName>
    </submittedName>
</protein>
<dbReference type="AlphaFoldDB" id="A0A133KDA7"/>
<gene>
    <name evidence="2" type="ORF">HMPREF3200_01373</name>
</gene>
<proteinExistence type="predicted"/>
<dbReference type="Proteomes" id="UP000070383">
    <property type="component" value="Unassembled WGS sequence"/>
</dbReference>
<sequence>MESFFNVIDKIFSVNVFGSLTLYQLISTILKYIFVFIVFYFIYSIIRIIYYDVRTTLKKESKSDTYLKLLNLNEKFSFTVQEFYFLASDNTIGRDDRNSICIKDKFLSKFHARIVEDDGIYFIEDLKSANGTYLNSEKITDAIELKSNDLINIGKLQFLFVQGDGNE</sequence>
<dbReference type="CDD" id="cd00060">
    <property type="entry name" value="FHA"/>
    <property type="match status" value="1"/>
</dbReference>
<dbReference type="Gene3D" id="2.60.200.20">
    <property type="match status" value="1"/>
</dbReference>
<dbReference type="PROSITE" id="PS50006">
    <property type="entry name" value="FHA_DOMAIN"/>
    <property type="match status" value="1"/>
</dbReference>
<dbReference type="PATRIC" id="fig|33036.3.peg.1361"/>